<feature type="domain" description="ABC transporter" evidence="3">
    <location>
        <begin position="11"/>
        <end position="251"/>
    </location>
</feature>
<dbReference type="EMBL" id="BAAAMR010000030">
    <property type="protein sequence ID" value="GAA2140132.1"/>
    <property type="molecule type" value="Genomic_DNA"/>
</dbReference>
<reference evidence="4 5" key="1">
    <citation type="journal article" date="2019" name="Int. J. Syst. Evol. Microbiol.">
        <title>The Global Catalogue of Microorganisms (GCM) 10K type strain sequencing project: providing services to taxonomists for standard genome sequencing and annotation.</title>
        <authorList>
            <consortium name="The Broad Institute Genomics Platform"/>
            <consortium name="The Broad Institute Genome Sequencing Center for Infectious Disease"/>
            <person name="Wu L."/>
            <person name="Ma J."/>
        </authorList>
    </citation>
    <scope>NUCLEOTIDE SEQUENCE [LARGE SCALE GENOMIC DNA]</scope>
    <source>
        <strain evidence="4 5">JCM 13850</strain>
    </source>
</reference>
<gene>
    <name evidence="4" type="ORF">GCM10009727_37010</name>
</gene>
<dbReference type="CDD" id="cd03216">
    <property type="entry name" value="ABC_Carb_Monos_I"/>
    <property type="match status" value="1"/>
</dbReference>
<proteinExistence type="predicted"/>
<dbReference type="Pfam" id="PF00005">
    <property type="entry name" value="ABC_tran"/>
    <property type="match status" value="1"/>
</dbReference>
<evidence type="ECO:0000313" key="5">
    <source>
        <dbReference type="Proteomes" id="UP001501020"/>
    </source>
</evidence>
<comment type="caution">
    <text evidence="4">The sequence shown here is derived from an EMBL/GenBank/DDBJ whole genome shotgun (WGS) entry which is preliminary data.</text>
</comment>
<dbReference type="GO" id="GO:0005524">
    <property type="term" value="F:ATP binding"/>
    <property type="evidence" value="ECO:0007669"/>
    <property type="project" value="UniProtKB-KW"/>
</dbReference>
<dbReference type="InterPro" id="IPR050107">
    <property type="entry name" value="ABC_carbohydrate_import_ATPase"/>
</dbReference>
<keyword evidence="5" id="KW-1185">Reference proteome</keyword>
<dbReference type="SMART" id="SM00382">
    <property type="entry name" value="AAA"/>
    <property type="match status" value="1"/>
</dbReference>
<dbReference type="InterPro" id="IPR003593">
    <property type="entry name" value="AAA+_ATPase"/>
</dbReference>
<name>A0ABN2ZD13_9ACTN</name>
<dbReference type="Proteomes" id="UP001501020">
    <property type="component" value="Unassembled WGS sequence"/>
</dbReference>
<dbReference type="PANTHER" id="PTHR43790:SF8">
    <property type="entry name" value="SUGAR ABC TRANSPORTER ATP-BINDING PROTEIN"/>
    <property type="match status" value="1"/>
</dbReference>
<organism evidence="4 5">
    <name type="scientific">Actinomadura napierensis</name>
    <dbReference type="NCBI Taxonomy" id="267854"/>
    <lineage>
        <taxon>Bacteria</taxon>
        <taxon>Bacillati</taxon>
        <taxon>Actinomycetota</taxon>
        <taxon>Actinomycetes</taxon>
        <taxon>Streptosporangiales</taxon>
        <taxon>Thermomonosporaceae</taxon>
        <taxon>Actinomadura</taxon>
    </lineage>
</organism>
<dbReference type="Gene3D" id="3.40.50.300">
    <property type="entry name" value="P-loop containing nucleotide triphosphate hydrolases"/>
    <property type="match status" value="1"/>
</dbReference>
<dbReference type="PROSITE" id="PS50893">
    <property type="entry name" value="ABC_TRANSPORTER_2"/>
    <property type="match status" value="1"/>
</dbReference>
<dbReference type="RefSeq" id="WP_344268146.1">
    <property type="nucleotide sequence ID" value="NZ_BAAAMR010000030.1"/>
</dbReference>
<evidence type="ECO:0000313" key="4">
    <source>
        <dbReference type="EMBL" id="GAA2140132.1"/>
    </source>
</evidence>
<evidence type="ECO:0000256" key="2">
    <source>
        <dbReference type="ARBA" id="ARBA00022840"/>
    </source>
</evidence>
<keyword evidence="2 4" id="KW-0067">ATP-binding</keyword>
<evidence type="ECO:0000256" key="1">
    <source>
        <dbReference type="ARBA" id="ARBA00022741"/>
    </source>
</evidence>
<accession>A0ABN2ZD13</accession>
<evidence type="ECO:0000259" key="3">
    <source>
        <dbReference type="PROSITE" id="PS50893"/>
    </source>
</evidence>
<sequence length="265" mass="28447">MTDERANGPVFEARGVSKSYGTVRALSSVDLSVTAGETTCLLGDNGAGKSSLIKLLSGVVPPDKGTLAVDGSPVTFSSPKDALAKGIATVFQDLAMVPVLPVYRNFFMGREPVRGRGPFARFDKRTARKVTQEQLESIGIRLADPERPVSTLSGGERQSVAVARAVYFGARVLLLDEPTSALGVRQAETVLRYAVRAKKQGVGVVLITHNAQHAWAVGDRFVVLKRGEVTMDADAGQTSLDELIRHMAGGAEIAQMQRDLRDEER</sequence>
<keyword evidence="1" id="KW-0547">Nucleotide-binding</keyword>
<dbReference type="SUPFAM" id="SSF52540">
    <property type="entry name" value="P-loop containing nucleoside triphosphate hydrolases"/>
    <property type="match status" value="1"/>
</dbReference>
<dbReference type="InterPro" id="IPR003439">
    <property type="entry name" value="ABC_transporter-like_ATP-bd"/>
</dbReference>
<protein>
    <submittedName>
        <fullName evidence="4">ATP-binding cassette domain-containing protein</fullName>
    </submittedName>
</protein>
<dbReference type="PANTHER" id="PTHR43790">
    <property type="entry name" value="CARBOHYDRATE TRANSPORT ATP-BINDING PROTEIN MG119-RELATED"/>
    <property type="match status" value="1"/>
</dbReference>
<dbReference type="InterPro" id="IPR027417">
    <property type="entry name" value="P-loop_NTPase"/>
</dbReference>